<reference evidence="5" key="1">
    <citation type="journal article" date="2019" name="Sci. Rep.">
        <title>Draft genome of Tanacetum cinerariifolium, the natural source of mosquito coil.</title>
        <authorList>
            <person name="Yamashiro T."/>
            <person name="Shiraishi A."/>
            <person name="Satake H."/>
            <person name="Nakayama K."/>
        </authorList>
    </citation>
    <scope>NUCLEOTIDE SEQUENCE</scope>
</reference>
<dbReference type="AlphaFoldDB" id="A0A6L2LIH2"/>
<gene>
    <name evidence="4" type="ORF">Tci_010600</name>
    <name evidence="5" type="ORF">Tci_032022</name>
</gene>
<comment type="caution">
    <text evidence="5">The sequence shown here is derived from an EMBL/GenBank/DDBJ whole genome shotgun (WGS) entry which is preliminary data.</text>
</comment>
<dbReference type="InterPro" id="IPR013103">
    <property type="entry name" value="RVT_2"/>
</dbReference>
<feature type="region of interest" description="Disordered" evidence="2">
    <location>
        <begin position="243"/>
        <end position="277"/>
    </location>
</feature>
<keyword evidence="1" id="KW-0175">Coiled coil</keyword>
<evidence type="ECO:0000313" key="5">
    <source>
        <dbReference type="EMBL" id="GEU60044.1"/>
    </source>
</evidence>
<feature type="coiled-coil region" evidence="1">
    <location>
        <begin position="189"/>
        <end position="216"/>
    </location>
</feature>
<accession>A0A6L2LIH2</accession>
<name>A0A6L2LIH2_TANCI</name>
<sequence length="516" mass="58901">MIVVSAENRPPMLDKSMYNSWQSRMLLYIKGKKNGRMMLESIENGPFVYMTIEENGVIRPKKYAELTEQEQLQDDCGVQATNIVLQGSALRLRGQGILHGLRKRCCWFRHRNQTDDLDAYDLECDDISSAKAVLMANLLSYNPNIVSEYLPETQNTIVQDTNSSAHQDAMIMYVFEQMSNHVSNWDKVNQEAKTVNESLIAELERYKEQVKTFEQRLNIDFCSREIFIDSQIDDMIWNRLKSSTSAGRSQPSGNTKNNRITRTTNNNQKNKVEDHPRTENHSQLINFVYKFLGTVRFGNDHITKIMGSDGYQMGNIIITWVYYIEGFGHNLFFLGQFCDSDLEPMFDECFNPPPSVVSLVHVAATLRHVDPIGTPSSTTIDQDAPSPKGVDFKESFAPVDRLEAIRIFIAYATQKNTTAYQMDVNIAFLNGILHEEASRDWYDLLSLFLLSQKFSKGTVDPKLFTRKEGKDILLDSYIALTAFSNIDHAGCQDIRRSTSESMQLLGDRLASWSSKK</sequence>
<protein>
    <recommendedName>
        <fullName evidence="3">Reverse transcriptase Ty1/copia-type domain-containing protein</fullName>
    </recommendedName>
</protein>
<proteinExistence type="predicted"/>
<dbReference type="EMBL" id="BKCJ010004272">
    <property type="protein sequence ID" value="GEU60044.1"/>
    <property type="molecule type" value="Genomic_DNA"/>
</dbReference>
<evidence type="ECO:0000313" key="4">
    <source>
        <dbReference type="EMBL" id="GEU38622.1"/>
    </source>
</evidence>
<dbReference type="EMBL" id="BKCJ010001074">
    <property type="protein sequence ID" value="GEU38622.1"/>
    <property type="molecule type" value="Genomic_DNA"/>
</dbReference>
<evidence type="ECO:0000259" key="3">
    <source>
        <dbReference type="Pfam" id="PF07727"/>
    </source>
</evidence>
<feature type="compositionally biased region" description="Polar residues" evidence="2">
    <location>
        <begin position="243"/>
        <end position="253"/>
    </location>
</feature>
<feature type="domain" description="Reverse transcriptase Ty1/copia-type" evidence="3">
    <location>
        <begin position="389"/>
        <end position="436"/>
    </location>
</feature>
<evidence type="ECO:0000256" key="1">
    <source>
        <dbReference type="SAM" id="Coils"/>
    </source>
</evidence>
<feature type="compositionally biased region" description="Low complexity" evidence="2">
    <location>
        <begin position="254"/>
        <end position="269"/>
    </location>
</feature>
<evidence type="ECO:0000256" key="2">
    <source>
        <dbReference type="SAM" id="MobiDB-lite"/>
    </source>
</evidence>
<organism evidence="5">
    <name type="scientific">Tanacetum cinerariifolium</name>
    <name type="common">Dalmatian daisy</name>
    <name type="synonym">Chrysanthemum cinerariifolium</name>
    <dbReference type="NCBI Taxonomy" id="118510"/>
    <lineage>
        <taxon>Eukaryota</taxon>
        <taxon>Viridiplantae</taxon>
        <taxon>Streptophyta</taxon>
        <taxon>Embryophyta</taxon>
        <taxon>Tracheophyta</taxon>
        <taxon>Spermatophyta</taxon>
        <taxon>Magnoliopsida</taxon>
        <taxon>eudicotyledons</taxon>
        <taxon>Gunneridae</taxon>
        <taxon>Pentapetalae</taxon>
        <taxon>asterids</taxon>
        <taxon>campanulids</taxon>
        <taxon>Asterales</taxon>
        <taxon>Asteraceae</taxon>
        <taxon>Asteroideae</taxon>
        <taxon>Anthemideae</taxon>
        <taxon>Anthemidinae</taxon>
        <taxon>Tanacetum</taxon>
    </lineage>
</organism>
<dbReference type="Pfam" id="PF07727">
    <property type="entry name" value="RVT_2"/>
    <property type="match status" value="1"/>
</dbReference>